<gene>
    <name evidence="9" type="ORF">LMG27198_13930</name>
</gene>
<dbReference type="InterPro" id="IPR050597">
    <property type="entry name" value="Cytochrome_c_Oxidase_Subunit"/>
</dbReference>
<dbReference type="EMBL" id="BSEC01000001">
    <property type="protein sequence ID" value="GLI92401.1"/>
    <property type="molecule type" value="Genomic_DNA"/>
</dbReference>
<name>A0A9W6GT52_9HYPH</name>
<evidence type="ECO:0000256" key="1">
    <source>
        <dbReference type="ARBA" id="ARBA00022448"/>
    </source>
</evidence>
<dbReference type="RefSeq" id="WP_281801601.1">
    <property type="nucleotide sequence ID" value="NZ_BSEC01000001.1"/>
</dbReference>
<evidence type="ECO:0000256" key="3">
    <source>
        <dbReference type="ARBA" id="ARBA00022723"/>
    </source>
</evidence>
<evidence type="ECO:0000256" key="2">
    <source>
        <dbReference type="ARBA" id="ARBA00022617"/>
    </source>
</evidence>
<keyword evidence="5 6" id="KW-0408">Iron</keyword>
<dbReference type="Pfam" id="PF00034">
    <property type="entry name" value="Cytochrom_C"/>
    <property type="match status" value="1"/>
</dbReference>
<evidence type="ECO:0000259" key="8">
    <source>
        <dbReference type="PROSITE" id="PS51007"/>
    </source>
</evidence>
<evidence type="ECO:0000256" key="7">
    <source>
        <dbReference type="SAM" id="SignalP"/>
    </source>
</evidence>
<evidence type="ECO:0000313" key="10">
    <source>
        <dbReference type="Proteomes" id="UP001144323"/>
    </source>
</evidence>
<sequence>MQKKNASVSLIFILLAGLPSATLAGDSQNLSGLLMECDTCHGVKGVSVVPDQTPSLAGRSEAYLLRQLQAFHSGKRSHGAMLIMGEKLTPQEMKAIARHYSRIRP</sequence>
<reference evidence="9" key="1">
    <citation type="journal article" date="2023" name="Int. J. Syst. Evol. Microbiol.">
        <title>Methylocystis iwaonis sp. nov., a type II methane-oxidizing bacterium from surface soil of a rice paddy field in Japan, and emended description of the genus Methylocystis (ex Whittenbury et al. 1970) Bowman et al. 1993.</title>
        <authorList>
            <person name="Kaise H."/>
            <person name="Sawadogo J.B."/>
            <person name="Alam M.S."/>
            <person name="Ueno C."/>
            <person name="Dianou D."/>
            <person name="Shinjo R."/>
            <person name="Asakawa S."/>
        </authorList>
    </citation>
    <scope>NUCLEOTIDE SEQUENCE</scope>
    <source>
        <strain evidence="9">LMG27198</strain>
    </source>
</reference>
<feature type="domain" description="Cytochrome c" evidence="8">
    <location>
        <begin position="25"/>
        <end position="104"/>
    </location>
</feature>
<dbReference type="PROSITE" id="PS51007">
    <property type="entry name" value="CYTC"/>
    <property type="match status" value="1"/>
</dbReference>
<organism evidence="9 10">
    <name type="scientific">Methylocystis echinoides</name>
    <dbReference type="NCBI Taxonomy" id="29468"/>
    <lineage>
        <taxon>Bacteria</taxon>
        <taxon>Pseudomonadati</taxon>
        <taxon>Pseudomonadota</taxon>
        <taxon>Alphaproteobacteria</taxon>
        <taxon>Hyphomicrobiales</taxon>
        <taxon>Methylocystaceae</taxon>
        <taxon>Methylocystis</taxon>
    </lineage>
</organism>
<protein>
    <recommendedName>
        <fullName evidence="8">Cytochrome c domain-containing protein</fullName>
    </recommendedName>
</protein>
<proteinExistence type="predicted"/>
<keyword evidence="1" id="KW-0813">Transport</keyword>
<keyword evidence="7" id="KW-0732">Signal</keyword>
<evidence type="ECO:0000313" key="9">
    <source>
        <dbReference type="EMBL" id="GLI92401.1"/>
    </source>
</evidence>
<keyword evidence="2 6" id="KW-0349">Heme</keyword>
<keyword evidence="4" id="KW-0249">Electron transport</keyword>
<evidence type="ECO:0000256" key="4">
    <source>
        <dbReference type="ARBA" id="ARBA00022982"/>
    </source>
</evidence>
<keyword evidence="3 6" id="KW-0479">Metal-binding</keyword>
<dbReference type="AlphaFoldDB" id="A0A9W6GT52"/>
<dbReference type="GO" id="GO:0009055">
    <property type="term" value="F:electron transfer activity"/>
    <property type="evidence" value="ECO:0007669"/>
    <property type="project" value="InterPro"/>
</dbReference>
<dbReference type="InterPro" id="IPR036909">
    <property type="entry name" value="Cyt_c-like_dom_sf"/>
</dbReference>
<dbReference type="GO" id="GO:0020037">
    <property type="term" value="F:heme binding"/>
    <property type="evidence" value="ECO:0007669"/>
    <property type="project" value="InterPro"/>
</dbReference>
<feature type="signal peptide" evidence="7">
    <location>
        <begin position="1"/>
        <end position="24"/>
    </location>
</feature>
<evidence type="ECO:0000256" key="5">
    <source>
        <dbReference type="ARBA" id="ARBA00023004"/>
    </source>
</evidence>
<dbReference type="SUPFAM" id="SSF46626">
    <property type="entry name" value="Cytochrome c"/>
    <property type="match status" value="1"/>
</dbReference>
<evidence type="ECO:0000256" key="6">
    <source>
        <dbReference type="PROSITE-ProRule" id="PRU00433"/>
    </source>
</evidence>
<dbReference type="InterPro" id="IPR009056">
    <property type="entry name" value="Cyt_c-like_dom"/>
</dbReference>
<feature type="chain" id="PRO_5040783912" description="Cytochrome c domain-containing protein" evidence="7">
    <location>
        <begin position="25"/>
        <end position="105"/>
    </location>
</feature>
<dbReference type="Gene3D" id="1.10.760.10">
    <property type="entry name" value="Cytochrome c-like domain"/>
    <property type="match status" value="1"/>
</dbReference>
<dbReference type="GO" id="GO:0046872">
    <property type="term" value="F:metal ion binding"/>
    <property type="evidence" value="ECO:0007669"/>
    <property type="project" value="UniProtKB-KW"/>
</dbReference>
<dbReference type="PANTHER" id="PTHR33751">
    <property type="entry name" value="CBB3-TYPE CYTOCHROME C OXIDASE SUBUNIT FIXP"/>
    <property type="match status" value="1"/>
</dbReference>
<keyword evidence="10" id="KW-1185">Reference proteome</keyword>
<dbReference type="Proteomes" id="UP001144323">
    <property type="component" value="Unassembled WGS sequence"/>
</dbReference>
<accession>A0A9W6GT52</accession>
<dbReference type="PANTHER" id="PTHR33751:SF9">
    <property type="entry name" value="CYTOCHROME C4"/>
    <property type="match status" value="1"/>
</dbReference>
<comment type="caution">
    <text evidence="9">The sequence shown here is derived from an EMBL/GenBank/DDBJ whole genome shotgun (WGS) entry which is preliminary data.</text>
</comment>